<protein>
    <recommendedName>
        <fullName evidence="4">Lipoprotein</fullName>
    </recommendedName>
</protein>
<evidence type="ECO:0000313" key="2">
    <source>
        <dbReference type="EMBL" id="SEI39979.1"/>
    </source>
</evidence>
<gene>
    <name evidence="2" type="ORF">SAMN05660918_0347</name>
</gene>
<keyword evidence="3" id="KW-1185">Reference proteome</keyword>
<accession>A0A1H6Q848</accession>
<keyword evidence="1" id="KW-0175">Coiled coil</keyword>
<dbReference type="Proteomes" id="UP000199702">
    <property type="component" value="Unassembled WGS sequence"/>
</dbReference>
<dbReference type="STRING" id="402734.SAMN05660918_0347"/>
<dbReference type="PROSITE" id="PS51257">
    <property type="entry name" value="PROKAR_LIPOPROTEIN"/>
    <property type="match status" value="1"/>
</dbReference>
<dbReference type="OrthoDB" id="1346349at2"/>
<feature type="coiled-coil region" evidence="1">
    <location>
        <begin position="59"/>
        <end position="86"/>
    </location>
</feature>
<sequence>MKKNVLKFGLFSMILLGMVSCVNKEKELADKRISELESYVDSLKMVSAEERQANWDQIAADYEAKNASANEALQSLEESDKAASQEKVNASNAKYDEIKVTVISKTEEEPAADAGTGKPAKVSPSQLLRDRLFGAGKIGSDMNFAWVNKDNIVAVYDNYFKAYKANKENFTREDYDEAKLLFEALDARKNTVEKEGLSSEDNMKIASIKVKLSPMFKFNRMGAKSRENSDAKE</sequence>
<name>A0A1H6Q848_9FLAO</name>
<reference evidence="3" key="1">
    <citation type="submission" date="2016-10" db="EMBL/GenBank/DDBJ databases">
        <authorList>
            <person name="Varghese N."/>
            <person name="Submissions S."/>
        </authorList>
    </citation>
    <scope>NUCLEOTIDE SEQUENCE [LARGE SCALE GENOMIC DNA]</scope>
    <source>
        <strain evidence="3">DSM 17934</strain>
    </source>
</reference>
<evidence type="ECO:0000256" key="1">
    <source>
        <dbReference type="SAM" id="Coils"/>
    </source>
</evidence>
<organism evidence="2 3">
    <name type="scientific">Flavobacterium terrigena</name>
    <dbReference type="NCBI Taxonomy" id="402734"/>
    <lineage>
        <taxon>Bacteria</taxon>
        <taxon>Pseudomonadati</taxon>
        <taxon>Bacteroidota</taxon>
        <taxon>Flavobacteriia</taxon>
        <taxon>Flavobacteriales</taxon>
        <taxon>Flavobacteriaceae</taxon>
        <taxon>Flavobacterium</taxon>
    </lineage>
</organism>
<dbReference type="AlphaFoldDB" id="A0A1H6Q848"/>
<evidence type="ECO:0008006" key="4">
    <source>
        <dbReference type="Google" id="ProtNLM"/>
    </source>
</evidence>
<dbReference type="EMBL" id="FNYA01000001">
    <property type="protein sequence ID" value="SEI39979.1"/>
    <property type="molecule type" value="Genomic_DNA"/>
</dbReference>
<proteinExistence type="predicted"/>
<dbReference type="RefSeq" id="WP_091306843.1">
    <property type="nucleotide sequence ID" value="NZ_CBCSJU010000001.1"/>
</dbReference>
<evidence type="ECO:0000313" key="3">
    <source>
        <dbReference type="Proteomes" id="UP000199702"/>
    </source>
</evidence>